<protein>
    <submittedName>
        <fullName evidence="1">Uncharacterized protein</fullName>
    </submittedName>
</protein>
<evidence type="ECO:0000313" key="1">
    <source>
        <dbReference type="EMBL" id="KLU06053.1"/>
    </source>
</evidence>
<dbReference type="PATRIC" id="fig|595434.4.peg.1824"/>
<dbReference type="EMBL" id="LECT01000016">
    <property type="protein sequence ID" value="KLU06053.1"/>
    <property type="molecule type" value="Genomic_DNA"/>
</dbReference>
<sequence length="50" mass="5321">MKKAWSGGFRSRLLIRCVSQMERSADRGSPVAAGDEPDASALRLIQSTGG</sequence>
<dbReference type="Proteomes" id="UP000036367">
    <property type="component" value="Unassembled WGS sequence"/>
</dbReference>
<accession>A0A0J1BHT2</accession>
<organism evidence="1 2">
    <name type="scientific">Rhodopirellula islandica</name>
    <dbReference type="NCBI Taxonomy" id="595434"/>
    <lineage>
        <taxon>Bacteria</taxon>
        <taxon>Pseudomonadati</taxon>
        <taxon>Planctomycetota</taxon>
        <taxon>Planctomycetia</taxon>
        <taxon>Pirellulales</taxon>
        <taxon>Pirellulaceae</taxon>
        <taxon>Rhodopirellula</taxon>
    </lineage>
</organism>
<name>A0A0J1BHT2_RHOIS</name>
<gene>
    <name evidence="1" type="ORF">RISK_001904</name>
</gene>
<comment type="caution">
    <text evidence="1">The sequence shown here is derived from an EMBL/GenBank/DDBJ whole genome shotgun (WGS) entry which is preliminary data.</text>
</comment>
<evidence type="ECO:0000313" key="2">
    <source>
        <dbReference type="Proteomes" id="UP000036367"/>
    </source>
</evidence>
<dbReference type="AlphaFoldDB" id="A0A0J1BHT2"/>
<reference evidence="1" key="1">
    <citation type="submission" date="2015-05" db="EMBL/GenBank/DDBJ databases">
        <title>Permanent draft genome of Rhodopirellula islandicus K833.</title>
        <authorList>
            <person name="Kizina J."/>
            <person name="Richter M."/>
            <person name="Glockner F.O."/>
            <person name="Harder J."/>
        </authorList>
    </citation>
    <scope>NUCLEOTIDE SEQUENCE [LARGE SCALE GENOMIC DNA]</scope>
    <source>
        <strain evidence="1">K833</strain>
    </source>
</reference>
<keyword evidence="2" id="KW-1185">Reference proteome</keyword>
<proteinExistence type="predicted"/>